<name>A0A9D5CTM0_9LILI</name>
<protein>
    <submittedName>
        <fullName evidence="1">Uncharacterized protein</fullName>
    </submittedName>
</protein>
<reference evidence="1" key="2">
    <citation type="journal article" date="2022" name="Hortic Res">
        <title>The genome of Dioscorea zingiberensis sheds light on the biosynthesis, origin and evolution of the medicinally important diosgenin saponins.</title>
        <authorList>
            <person name="Li Y."/>
            <person name="Tan C."/>
            <person name="Li Z."/>
            <person name="Guo J."/>
            <person name="Li S."/>
            <person name="Chen X."/>
            <person name="Wang C."/>
            <person name="Dai X."/>
            <person name="Yang H."/>
            <person name="Song W."/>
            <person name="Hou L."/>
            <person name="Xu J."/>
            <person name="Tong Z."/>
            <person name="Xu A."/>
            <person name="Yuan X."/>
            <person name="Wang W."/>
            <person name="Yang Q."/>
            <person name="Chen L."/>
            <person name="Sun Z."/>
            <person name="Wang K."/>
            <person name="Pan B."/>
            <person name="Chen J."/>
            <person name="Bao Y."/>
            <person name="Liu F."/>
            <person name="Qi X."/>
            <person name="Gang D.R."/>
            <person name="Wen J."/>
            <person name="Li J."/>
        </authorList>
    </citation>
    <scope>NUCLEOTIDE SEQUENCE</scope>
    <source>
        <strain evidence="1">Dzin_1.0</strain>
    </source>
</reference>
<accession>A0A9D5CTM0</accession>
<gene>
    <name evidence="1" type="ORF">J5N97_014522</name>
</gene>
<proteinExistence type="predicted"/>
<dbReference type="AlphaFoldDB" id="A0A9D5CTM0"/>
<organism evidence="1 2">
    <name type="scientific">Dioscorea zingiberensis</name>
    <dbReference type="NCBI Taxonomy" id="325984"/>
    <lineage>
        <taxon>Eukaryota</taxon>
        <taxon>Viridiplantae</taxon>
        <taxon>Streptophyta</taxon>
        <taxon>Embryophyta</taxon>
        <taxon>Tracheophyta</taxon>
        <taxon>Spermatophyta</taxon>
        <taxon>Magnoliopsida</taxon>
        <taxon>Liliopsida</taxon>
        <taxon>Dioscoreales</taxon>
        <taxon>Dioscoreaceae</taxon>
        <taxon>Dioscorea</taxon>
    </lineage>
</organism>
<dbReference type="Proteomes" id="UP001085076">
    <property type="component" value="Miscellaneous, Linkage group lg03"/>
</dbReference>
<sequence>MLAGPLEWFYPPDSDPNCRNLNPFEGSTSGSHALLNGKFSASRSPIIGDLMLELPSFQYPETDSSSWLSHPSTPLQPIQTHVQPPPATVPDCASSHNSGLLEDLLHEAKTFCNSIINHLQGAQIVLHHLPSSIAESSLPDLVRLAGKNSMTQFHLWPVLLLRYSVKAQLLSVAS</sequence>
<reference evidence="1" key="1">
    <citation type="submission" date="2021-03" db="EMBL/GenBank/DDBJ databases">
        <authorList>
            <person name="Li Z."/>
            <person name="Yang C."/>
        </authorList>
    </citation>
    <scope>NUCLEOTIDE SEQUENCE</scope>
    <source>
        <strain evidence="1">Dzin_1.0</strain>
        <tissue evidence="1">Leaf</tissue>
    </source>
</reference>
<comment type="caution">
    <text evidence="1">The sequence shown here is derived from an EMBL/GenBank/DDBJ whole genome shotgun (WGS) entry which is preliminary data.</text>
</comment>
<keyword evidence="2" id="KW-1185">Reference proteome</keyword>
<dbReference type="OrthoDB" id="2143914at2759"/>
<evidence type="ECO:0000313" key="1">
    <source>
        <dbReference type="EMBL" id="KAJ0979048.1"/>
    </source>
</evidence>
<evidence type="ECO:0000313" key="2">
    <source>
        <dbReference type="Proteomes" id="UP001085076"/>
    </source>
</evidence>
<dbReference type="EMBL" id="JAGGNH010000003">
    <property type="protein sequence ID" value="KAJ0979048.1"/>
    <property type="molecule type" value="Genomic_DNA"/>
</dbReference>